<dbReference type="InterPro" id="IPR050233">
    <property type="entry name" value="A_thaliana_F-box"/>
</dbReference>
<proteinExistence type="predicted"/>
<evidence type="ECO:0000313" key="2">
    <source>
        <dbReference type="EMBL" id="KAH0886884.1"/>
    </source>
</evidence>
<dbReference type="InterPro" id="IPR001810">
    <property type="entry name" value="F-box_dom"/>
</dbReference>
<dbReference type="InterPro" id="IPR036047">
    <property type="entry name" value="F-box-like_dom_sf"/>
</dbReference>
<reference evidence="2 3" key="1">
    <citation type="submission" date="2021-05" db="EMBL/GenBank/DDBJ databases">
        <title>Genome Assembly of Synthetic Allotetraploid Brassica napus Reveals Homoeologous Exchanges between Subgenomes.</title>
        <authorList>
            <person name="Davis J.T."/>
        </authorList>
    </citation>
    <scope>NUCLEOTIDE SEQUENCE [LARGE SCALE GENOMIC DNA]</scope>
    <source>
        <strain evidence="3">cv. Da-Ae</strain>
        <tissue evidence="2">Seedling</tissue>
    </source>
</reference>
<keyword evidence="3" id="KW-1185">Reference proteome</keyword>
<dbReference type="NCBIfam" id="TIGR01640">
    <property type="entry name" value="F_box_assoc_1"/>
    <property type="match status" value="3"/>
</dbReference>
<dbReference type="PROSITE" id="PS50181">
    <property type="entry name" value="FBOX"/>
    <property type="match status" value="2"/>
</dbReference>
<evidence type="ECO:0000313" key="3">
    <source>
        <dbReference type="Proteomes" id="UP000824890"/>
    </source>
</evidence>
<dbReference type="EMBL" id="JAGKQM010000014">
    <property type="protein sequence ID" value="KAH0886884.1"/>
    <property type="molecule type" value="Genomic_DNA"/>
</dbReference>
<gene>
    <name evidence="2" type="ORF">HID58_062980</name>
</gene>
<dbReference type="Pfam" id="PF00646">
    <property type="entry name" value="F-box"/>
    <property type="match status" value="2"/>
</dbReference>
<protein>
    <recommendedName>
        <fullName evidence="1">F-box domain-containing protein</fullName>
    </recommendedName>
</protein>
<dbReference type="PANTHER" id="PTHR47993:SF173">
    <property type="entry name" value="F-BOX DOMAIN-CONTAINING PROTEIN"/>
    <property type="match status" value="1"/>
</dbReference>
<comment type="caution">
    <text evidence="2">The sequence shown here is derived from an EMBL/GenBank/DDBJ whole genome shotgun (WGS) entry which is preliminary data.</text>
</comment>
<dbReference type="CDD" id="cd22157">
    <property type="entry name" value="F-box_AtFBW1-like"/>
    <property type="match status" value="2"/>
</dbReference>
<feature type="domain" description="F-box" evidence="1">
    <location>
        <begin position="241"/>
        <end position="294"/>
    </location>
</feature>
<dbReference type="SMART" id="SM00256">
    <property type="entry name" value="FBOX"/>
    <property type="match status" value="2"/>
</dbReference>
<dbReference type="InterPro" id="IPR006527">
    <property type="entry name" value="F-box-assoc_dom_typ1"/>
</dbReference>
<sequence>MGICYNGSNRNDASLYKTVWHNNTKWKLHNSASKTLEDDKFNYEIGVSLNGSLFWIAYLEKTDPLYCLVKVNFSKERSSRFCTLPCRMSHPRDAFVLRVFKGDRFSVLKQCHVTKKIEIWVTKNKVNVEDGNDVVWMNFMILLIPNIPRLVQAEPYYYRQPSYFIDDKRLVVCSCDENGQAWIYVLGENKLISKVQLDSVVGFWPSHCTYFPSLVPVPRDQKDEAELQTMDSTKTKQKKKKAHEEQLPWELIEEILSRVPLKSLVRLSVVCKRWNVILDDKRFINNHKETFRFILKTKTKIYSVSIDPKIVVRELPWDTLALEYQKTTKLVDCDEFLICNMDQGAVVWNPLSNFNFSKDRFSRFCDLPCGMSHLRDALVLRIFKGDRFSLLKQCNVTKKTEIWVTKNKVNVEDSRDVVWVNFIRLSIPSFPSLVPTNLYSQQPSYFIDDKRLVVCSCDETGQAWIYVDQQSPNRFSGWTLAFALHLFSQLGPGSSRRMDLTKTKQKKKAAHEEQLPWELLEEILSRVPLKSLVRLRVVCKRWNVILDDKRFINNHKETFRFILKTKSKIYSVSIDPKIVVRELPCDIPDLECQIPTTLVDCDEFLICNMDDGAAVWNPWLKQSTWIRQPRFSLEGICYNGSNRTSDQVSLYKTIWANCTEWRIHDFAFGTWKRSNFNSGDSNQREKGRRKNLHSDMSVSLNGSLFWIAYVDETDPLYLLGRFNFSKERFYTFCYLRCGMSHSRDALVLRVFKGDRFSVLKQCYVTKKVEIWVTKNKVNVEDGSDVVWVSFMTFSIPHFPSLVQAEPYSDQQPSYYIDDKRLVMCSCDENGQAWIYVLGENKLISKVHLDSVVDPWPSHCTYFPSLVPVPREKDEAELQV</sequence>
<dbReference type="InterPro" id="IPR017451">
    <property type="entry name" value="F-box-assoc_interact_dom"/>
</dbReference>
<name>A0ABQ8A304_BRANA</name>
<evidence type="ECO:0000259" key="1">
    <source>
        <dbReference type="PROSITE" id="PS50181"/>
    </source>
</evidence>
<dbReference type="Pfam" id="PF07734">
    <property type="entry name" value="FBA_1"/>
    <property type="match status" value="3"/>
</dbReference>
<accession>A0ABQ8A304</accession>
<dbReference type="Proteomes" id="UP000824890">
    <property type="component" value="Unassembled WGS sequence"/>
</dbReference>
<organism evidence="2 3">
    <name type="scientific">Brassica napus</name>
    <name type="common">Rape</name>
    <dbReference type="NCBI Taxonomy" id="3708"/>
    <lineage>
        <taxon>Eukaryota</taxon>
        <taxon>Viridiplantae</taxon>
        <taxon>Streptophyta</taxon>
        <taxon>Embryophyta</taxon>
        <taxon>Tracheophyta</taxon>
        <taxon>Spermatophyta</taxon>
        <taxon>Magnoliopsida</taxon>
        <taxon>eudicotyledons</taxon>
        <taxon>Gunneridae</taxon>
        <taxon>Pentapetalae</taxon>
        <taxon>rosids</taxon>
        <taxon>malvids</taxon>
        <taxon>Brassicales</taxon>
        <taxon>Brassicaceae</taxon>
        <taxon>Brassiceae</taxon>
        <taxon>Brassica</taxon>
    </lineage>
</organism>
<dbReference type="Gene3D" id="1.20.1280.50">
    <property type="match status" value="2"/>
</dbReference>
<dbReference type="SUPFAM" id="SSF81383">
    <property type="entry name" value="F-box domain"/>
    <property type="match status" value="2"/>
</dbReference>
<feature type="domain" description="F-box" evidence="1">
    <location>
        <begin position="509"/>
        <end position="562"/>
    </location>
</feature>
<dbReference type="PANTHER" id="PTHR47993">
    <property type="entry name" value="OS09G0372900 PROTEIN-RELATED"/>
    <property type="match status" value="1"/>
</dbReference>